<dbReference type="GO" id="GO:0005886">
    <property type="term" value="C:plasma membrane"/>
    <property type="evidence" value="ECO:0007669"/>
    <property type="project" value="UniProtKB-SubCell"/>
</dbReference>
<dbReference type="PANTHER" id="PTHR30081">
    <property type="entry name" value="PROTEIN-EXPORT MEMBRANE PROTEIN SEC"/>
    <property type="match status" value="1"/>
</dbReference>
<evidence type="ECO:0000256" key="6">
    <source>
        <dbReference type="ARBA" id="ARBA00022989"/>
    </source>
</evidence>
<gene>
    <name evidence="11" type="ORF">FLSS-10_0015</name>
</gene>
<dbReference type="EMBL" id="JX684096">
    <property type="protein sequence ID" value="AGF93540.1"/>
    <property type="molecule type" value="Genomic_DNA"/>
</dbReference>
<sequence length="298" mass="32402">MDIGWHMKNLSPKQMIIIPLVIGALLGSFVIYHTVQYDSFVPFGMEFSGGTQIEINDVENMPTNQQARKNIEKAIEEEFGTKVEIELTETGARINTTIDNLNRAREIENFLRDTEGITGRYNTPQFVGSELTGLYREQAQLAGIAAAIAISIIVFIAFRNYTTIGGILSVLGLDLVGIFGAMVILNIPLTLASMGGILLIIGYGIDDNVLLYSRALKQVGGDVTEKAISAMKTGLTMAITSGSALLALYIVTDTPALEQIASIIIIGIILDALNTWFFNAGNIIRNAKKNKGEYHGKI</sequence>
<dbReference type="Gene3D" id="1.20.1640.10">
    <property type="entry name" value="Multidrug efflux transporter AcrB transmembrane domain"/>
    <property type="match status" value="1"/>
</dbReference>
<feature type="transmembrane region" description="Helical" evidence="9">
    <location>
        <begin position="233"/>
        <end position="251"/>
    </location>
</feature>
<dbReference type="InterPro" id="IPR022813">
    <property type="entry name" value="SecD/SecF_arch_bac"/>
</dbReference>
<evidence type="ECO:0000256" key="9">
    <source>
        <dbReference type="SAM" id="Phobius"/>
    </source>
</evidence>
<organism evidence="11">
    <name type="scientific">uncultured organism</name>
    <dbReference type="NCBI Taxonomy" id="155900"/>
    <lineage>
        <taxon>unclassified sequences</taxon>
        <taxon>environmental samples</taxon>
    </lineage>
</organism>
<feature type="transmembrane region" description="Helical" evidence="9">
    <location>
        <begin position="16"/>
        <end position="35"/>
    </location>
</feature>
<proteinExistence type="predicted"/>
<feature type="transmembrane region" description="Helical" evidence="9">
    <location>
        <begin position="263"/>
        <end position="284"/>
    </location>
</feature>
<evidence type="ECO:0000313" key="11">
    <source>
        <dbReference type="EMBL" id="AGF93540.1"/>
    </source>
</evidence>
<accession>M1PQT1</accession>
<evidence type="ECO:0000259" key="10">
    <source>
        <dbReference type="Pfam" id="PF02355"/>
    </source>
</evidence>
<name>M1PQT1_9ZZZZ</name>
<dbReference type="PANTHER" id="PTHR30081:SF8">
    <property type="entry name" value="PROTEIN TRANSLOCASE SUBUNIT SECF"/>
    <property type="match status" value="1"/>
</dbReference>
<keyword evidence="6 9" id="KW-1133">Transmembrane helix</keyword>
<dbReference type="Pfam" id="PF02355">
    <property type="entry name" value="SecD_SecF_C"/>
    <property type="match status" value="1"/>
</dbReference>
<evidence type="ECO:0000256" key="7">
    <source>
        <dbReference type="ARBA" id="ARBA00023010"/>
    </source>
</evidence>
<protein>
    <submittedName>
        <fullName evidence="11">SecD/SecF/SecDF export membrane protein</fullName>
    </submittedName>
</protein>
<feature type="transmembrane region" description="Helical" evidence="9">
    <location>
        <begin position="191"/>
        <end position="212"/>
    </location>
</feature>
<evidence type="ECO:0000256" key="1">
    <source>
        <dbReference type="ARBA" id="ARBA00004651"/>
    </source>
</evidence>
<dbReference type="GO" id="GO:0015031">
    <property type="term" value="P:protein transport"/>
    <property type="evidence" value="ECO:0007669"/>
    <property type="project" value="UniProtKB-KW"/>
</dbReference>
<dbReference type="InterPro" id="IPR048634">
    <property type="entry name" value="SecD_SecF_C"/>
</dbReference>
<keyword evidence="2" id="KW-0813">Transport</keyword>
<keyword evidence="4 9" id="KW-0812">Transmembrane</keyword>
<feature type="domain" description="Protein export membrane protein SecD/SecF C-terminal" evidence="10">
    <location>
        <begin position="120"/>
        <end position="282"/>
    </location>
</feature>
<dbReference type="AlphaFoldDB" id="M1PQT1"/>
<keyword evidence="5" id="KW-0653">Protein transport</keyword>
<feature type="transmembrane region" description="Helical" evidence="9">
    <location>
        <begin position="165"/>
        <end position="185"/>
    </location>
</feature>
<feature type="transmembrane region" description="Helical" evidence="9">
    <location>
        <begin position="139"/>
        <end position="158"/>
    </location>
</feature>
<keyword evidence="7" id="KW-0811">Translocation</keyword>
<evidence type="ECO:0000256" key="5">
    <source>
        <dbReference type="ARBA" id="ARBA00022927"/>
    </source>
</evidence>
<comment type="subcellular location">
    <subcellularLocation>
        <location evidence="1">Cell membrane</location>
        <topology evidence="1">Multi-pass membrane protein</topology>
    </subcellularLocation>
</comment>
<evidence type="ECO:0000256" key="8">
    <source>
        <dbReference type="ARBA" id="ARBA00023136"/>
    </source>
</evidence>
<evidence type="ECO:0000256" key="4">
    <source>
        <dbReference type="ARBA" id="ARBA00022692"/>
    </source>
</evidence>
<evidence type="ECO:0000256" key="2">
    <source>
        <dbReference type="ARBA" id="ARBA00022448"/>
    </source>
</evidence>
<keyword evidence="3" id="KW-1003">Cell membrane</keyword>
<dbReference type="SUPFAM" id="SSF82866">
    <property type="entry name" value="Multidrug efflux transporter AcrB transmembrane domain"/>
    <property type="match status" value="1"/>
</dbReference>
<reference evidence="11" key="1">
    <citation type="journal article" date="2013" name="Syst. Appl. Microbiol.">
        <title>New insights into the archaeal diversity of a hypersaline microbial mat obtained by a metagenomic approach.</title>
        <authorList>
            <person name="Lopez-Lopez A."/>
            <person name="Richter M."/>
            <person name="Pena A."/>
            <person name="Tamames J."/>
            <person name="Rossello-Mora R."/>
        </authorList>
    </citation>
    <scope>NUCLEOTIDE SEQUENCE</scope>
</reference>
<keyword evidence="8 9" id="KW-0472">Membrane</keyword>
<evidence type="ECO:0000256" key="3">
    <source>
        <dbReference type="ARBA" id="ARBA00022475"/>
    </source>
</evidence>